<keyword evidence="3" id="KW-0057">Aromatic amino acid biosynthesis</keyword>
<dbReference type="EMBL" id="JAOWKY010000003">
    <property type="protein sequence ID" value="MCV2869638.1"/>
    <property type="molecule type" value="Genomic_DNA"/>
</dbReference>
<comment type="pathway">
    <text evidence="1">Metabolic intermediate biosynthesis; chorismate biosynthesis; chorismate from D-erythrose 4-phosphate and phosphoenolpyruvate: step 4/7.</text>
</comment>
<evidence type="ECO:0000256" key="1">
    <source>
        <dbReference type="ARBA" id="ARBA00004871"/>
    </source>
</evidence>
<keyword evidence="2" id="KW-0560">Oxidoreductase</keyword>
<evidence type="ECO:0000313" key="5">
    <source>
        <dbReference type="EMBL" id="MCV2869638.1"/>
    </source>
</evidence>
<accession>A0ABT2ZES4</accession>
<comment type="caution">
    <text evidence="5">The sequence shown here is derived from an EMBL/GenBank/DDBJ whole genome shotgun (WGS) entry which is preliminary data.</text>
</comment>
<gene>
    <name evidence="5" type="ORF">OEW28_13470</name>
</gene>
<dbReference type="Pfam" id="PF08501">
    <property type="entry name" value="Shikimate_dh_N"/>
    <property type="match status" value="1"/>
</dbReference>
<evidence type="ECO:0000259" key="4">
    <source>
        <dbReference type="Pfam" id="PF08501"/>
    </source>
</evidence>
<dbReference type="PANTHER" id="PTHR21089:SF1">
    <property type="entry name" value="BIFUNCTIONAL 3-DEHYDROQUINATE DEHYDRATASE_SHIKIMATE DEHYDROGENASE, CHLOROPLASTIC"/>
    <property type="match status" value="1"/>
</dbReference>
<evidence type="ECO:0000313" key="6">
    <source>
        <dbReference type="Proteomes" id="UP001652542"/>
    </source>
</evidence>
<dbReference type="InterPro" id="IPR036291">
    <property type="entry name" value="NAD(P)-bd_dom_sf"/>
</dbReference>
<dbReference type="InterPro" id="IPR013708">
    <property type="entry name" value="Shikimate_DH-bd_N"/>
</dbReference>
<dbReference type="Gene3D" id="3.40.50.720">
    <property type="entry name" value="NAD(P)-binding Rossmann-like Domain"/>
    <property type="match status" value="1"/>
</dbReference>
<dbReference type="CDD" id="cd01065">
    <property type="entry name" value="NAD_bind_Shikimate_DH"/>
    <property type="match status" value="1"/>
</dbReference>
<reference evidence="5 6" key="1">
    <citation type="submission" date="2022-10" db="EMBL/GenBank/DDBJ databases">
        <title>Defluviimonas sp. nov., isolated from ocean surface water.</title>
        <authorList>
            <person name="He W."/>
            <person name="Wang L."/>
            <person name="Zhang D.-F."/>
        </authorList>
    </citation>
    <scope>NUCLEOTIDE SEQUENCE [LARGE SCALE GENOMIC DNA]</scope>
    <source>
        <strain evidence="5 6">WL0002</strain>
    </source>
</reference>
<dbReference type="Proteomes" id="UP001652542">
    <property type="component" value="Unassembled WGS sequence"/>
</dbReference>
<keyword evidence="6" id="KW-1185">Reference proteome</keyword>
<dbReference type="PANTHER" id="PTHR21089">
    <property type="entry name" value="SHIKIMATE DEHYDROGENASE"/>
    <property type="match status" value="1"/>
</dbReference>
<dbReference type="InterPro" id="IPR022893">
    <property type="entry name" value="Shikimate_DH_fam"/>
</dbReference>
<keyword evidence="3" id="KW-0028">Amino-acid biosynthesis</keyword>
<proteinExistence type="predicted"/>
<evidence type="ECO:0000256" key="3">
    <source>
        <dbReference type="ARBA" id="ARBA00023141"/>
    </source>
</evidence>
<organism evidence="5 6">
    <name type="scientific">Albidovulum marisflavi</name>
    <dbReference type="NCBI Taxonomy" id="2984159"/>
    <lineage>
        <taxon>Bacteria</taxon>
        <taxon>Pseudomonadati</taxon>
        <taxon>Pseudomonadota</taxon>
        <taxon>Alphaproteobacteria</taxon>
        <taxon>Rhodobacterales</taxon>
        <taxon>Paracoccaceae</taxon>
        <taxon>Albidovulum</taxon>
    </lineage>
</organism>
<dbReference type="SUPFAM" id="SSF53223">
    <property type="entry name" value="Aminoacid dehydrogenase-like, N-terminal domain"/>
    <property type="match status" value="1"/>
</dbReference>
<feature type="domain" description="Shikimate dehydrogenase substrate binding N-terminal" evidence="4">
    <location>
        <begin position="8"/>
        <end position="92"/>
    </location>
</feature>
<dbReference type="Gene3D" id="3.40.50.10860">
    <property type="entry name" value="Leucine Dehydrogenase, chain A, domain 1"/>
    <property type="match status" value="1"/>
</dbReference>
<sequence>MPKIRLGLIGDNIRASRSPDLHRLAGVMTGLDVSYDLFIPPAMGMAFDTVLENCRRDGLVGVNITLPYKERVVSLVRIDDPAIVRIGSANTVRFTDRGARGFNTDYSGFVSAYRHAFGTAGPGRVALIGAGGVGRAIAFGLLALKADEIVLVDTDQVRAGALATTLSADGVARVRIAGIEALAQADGVVNATPLGMVGYPGSPVPEGMFPRDGWAFDAVYTPVTTPFRAQALAAGARFLSGWELFFFQGIDAFEIFTGYRPDDLPALRRALGDPGLRIAS</sequence>
<evidence type="ECO:0000256" key="2">
    <source>
        <dbReference type="ARBA" id="ARBA00023002"/>
    </source>
</evidence>
<dbReference type="RefSeq" id="WP_318527551.1">
    <property type="nucleotide sequence ID" value="NZ_JAOWKY010000003.1"/>
</dbReference>
<dbReference type="InterPro" id="IPR046346">
    <property type="entry name" value="Aminoacid_DH-like_N_sf"/>
</dbReference>
<dbReference type="SUPFAM" id="SSF51735">
    <property type="entry name" value="NAD(P)-binding Rossmann-fold domains"/>
    <property type="match status" value="1"/>
</dbReference>
<protein>
    <submittedName>
        <fullName evidence="5">Shikimate dehydrogenase</fullName>
    </submittedName>
</protein>
<name>A0ABT2ZES4_9RHOB</name>